<dbReference type="InterPro" id="IPR012893">
    <property type="entry name" value="HipA-like_C"/>
</dbReference>
<dbReference type="EC" id="2.7.11.1" evidence="6"/>
<gene>
    <name evidence="6" type="ORF">GGR11_002838</name>
</gene>
<keyword evidence="3 6" id="KW-0418">Kinase</keyword>
<dbReference type="Pfam" id="PF13657">
    <property type="entry name" value="Couple_hipA"/>
    <property type="match status" value="1"/>
</dbReference>
<dbReference type="PANTHER" id="PTHR37419">
    <property type="entry name" value="SERINE/THREONINE-PROTEIN KINASE TOXIN HIPA"/>
    <property type="match status" value="1"/>
</dbReference>
<comment type="caution">
    <text evidence="6">The sequence shown here is derived from an EMBL/GenBank/DDBJ whole genome shotgun (WGS) entry which is preliminary data.</text>
</comment>
<evidence type="ECO:0000256" key="3">
    <source>
        <dbReference type="ARBA" id="ARBA00022777"/>
    </source>
</evidence>
<dbReference type="AlphaFoldDB" id="A0A7W6A6R8"/>
<dbReference type="GO" id="GO:0004674">
    <property type="term" value="F:protein serine/threonine kinase activity"/>
    <property type="evidence" value="ECO:0007669"/>
    <property type="project" value="UniProtKB-EC"/>
</dbReference>
<name>A0A7W6A6R8_9CAUL</name>
<dbReference type="PANTHER" id="PTHR37419:SF1">
    <property type="entry name" value="SERINE_THREONINE-PROTEIN KINASE TOXIN HIPA"/>
    <property type="match status" value="1"/>
</dbReference>
<dbReference type="CDD" id="cd17808">
    <property type="entry name" value="HipA_Ec_like"/>
    <property type="match status" value="1"/>
</dbReference>
<evidence type="ECO:0000256" key="1">
    <source>
        <dbReference type="ARBA" id="ARBA00010164"/>
    </source>
</evidence>
<feature type="domain" description="HipA N-terminal subdomain 1" evidence="5">
    <location>
        <begin position="10"/>
        <end position="109"/>
    </location>
</feature>
<evidence type="ECO:0000259" key="5">
    <source>
        <dbReference type="Pfam" id="PF13657"/>
    </source>
</evidence>
<evidence type="ECO:0000259" key="4">
    <source>
        <dbReference type="Pfam" id="PF07804"/>
    </source>
</evidence>
<dbReference type="NCBIfam" id="TIGR03071">
    <property type="entry name" value="couple_hipA"/>
    <property type="match status" value="1"/>
</dbReference>
<feature type="domain" description="HipA-like C-terminal" evidence="4">
    <location>
        <begin position="154"/>
        <end position="402"/>
    </location>
</feature>
<comment type="similarity">
    <text evidence="1">Belongs to the HipA Ser/Thr kinase family.</text>
</comment>
<dbReference type="Pfam" id="PF07804">
    <property type="entry name" value="HipA_C"/>
    <property type="match status" value="1"/>
</dbReference>
<dbReference type="Proteomes" id="UP000532936">
    <property type="component" value="Unassembled WGS sequence"/>
</dbReference>
<dbReference type="InterPro" id="IPR017508">
    <property type="entry name" value="HipA_N1"/>
</dbReference>
<evidence type="ECO:0000313" key="6">
    <source>
        <dbReference type="EMBL" id="MBB3873276.1"/>
    </source>
</evidence>
<organism evidence="6 7">
    <name type="scientific">Brevundimonas mediterranea</name>
    <dbReference type="NCBI Taxonomy" id="74329"/>
    <lineage>
        <taxon>Bacteria</taxon>
        <taxon>Pseudomonadati</taxon>
        <taxon>Pseudomonadota</taxon>
        <taxon>Alphaproteobacteria</taxon>
        <taxon>Caulobacterales</taxon>
        <taxon>Caulobacteraceae</taxon>
        <taxon>Brevundimonas</taxon>
    </lineage>
</organism>
<dbReference type="EMBL" id="JACIDA010000003">
    <property type="protein sequence ID" value="MBB3873276.1"/>
    <property type="molecule type" value="Genomic_DNA"/>
</dbReference>
<dbReference type="GO" id="GO:0005829">
    <property type="term" value="C:cytosol"/>
    <property type="evidence" value="ECO:0007669"/>
    <property type="project" value="TreeGrafter"/>
</dbReference>
<evidence type="ECO:0000256" key="2">
    <source>
        <dbReference type="ARBA" id="ARBA00022679"/>
    </source>
</evidence>
<dbReference type="InterPro" id="IPR052028">
    <property type="entry name" value="HipA_Ser/Thr_kinase"/>
</dbReference>
<proteinExistence type="inferred from homology"/>
<reference evidence="6 7" key="1">
    <citation type="submission" date="2020-08" db="EMBL/GenBank/DDBJ databases">
        <title>Genomic Encyclopedia of Type Strains, Phase IV (KMG-IV): sequencing the most valuable type-strain genomes for metagenomic binning, comparative biology and taxonomic classification.</title>
        <authorList>
            <person name="Goeker M."/>
        </authorList>
    </citation>
    <scope>NUCLEOTIDE SEQUENCE [LARGE SCALE GENOMIC DNA]</scope>
    <source>
        <strain evidence="6 7">DSM 14878</strain>
    </source>
</reference>
<evidence type="ECO:0000313" key="7">
    <source>
        <dbReference type="Proteomes" id="UP000532936"/>
    </source>
</evidence>
<protein>
    <submittedName>
        <fullName evidence="6">Serine/threonine-protein kinase HipA</fullName>
        <ecNumber evidence="6">2.7.11.1</ecNumber>
    </submittedName>
</protein>
<keyword evidence="2 6" id="KW-0808">Transferase</keyword>
<accession>A0A7W6A6R8</accession>
<sequence length="442" mass="48508">MPRRSRHSPLAVLINGRAVGKLEKEASGAIRFDYAAEWLDWPHRFPISLSLPLRKAAWRGDAVTAVLDNLLPDNLDVRRIVAERTGAAGVDAYSLLEQIGRDCVGALQFLPLGATASPSQAVEGEPLDDGEIEQILVNLGRAPLGIETDQAFRLSVAGAQEKTALLRHDGRWKRPVGATPTTHILKPQIGEIPTASGVIDLSDSVENEHYCLKLMEAFGLAVATTQIVDFGKRRVLVVERFDRRWRDADHLIRLPQEDFCQALSAPSSRKYQNQGGPSPQQILARLGESDDPHTDRLAFFKSLIIFWLIGATDGHAKNFSLFLRPGGRFQMTPLYDVLSAQPAFDAKRIPHKSYTLAMSAGVQPHYKILDVMGRHFIEMAEAADLGPTLVRQALTELLELADSAADTALAQMPADFHEPIHASIRGAISARLPRLATAPDTI</sequence>
<dbReference type="RefSeq" id="WP_183197969.1">
    <property type="nucleotide sequence ID" value="NZ_JACIDA010000003.1"/>
</dbReference>